<comment type="subcellular location">
    <subcellularLocation>
        <location evidence="1">Membrane</location>
    </subcellularLocation>
</comment>
<accession>A0AA41Q191</accession>
<dbReference type="InterPro" id="IPR050491">
    <property type="entry name" value="AmpC-like"/>
</dbReference>
<dbReference type="EMBL" id="JAKFHA010000012">
    <property type="protein sequence ID" value="MCF2529690.1"/>
    <property type="molecule type" value="Genomic_DNA"/>
</dbReference>
<evidence type="ECO:0000256" key="2">
    <source>
        <dbReference type="ARBA" id="ARBA00023136"/>
    </source>
</evidence>
<name>A0AA41Q191_9ACTN</name>
<dbReference type="InterPro" id="IPR001466">
    <property type="entry name" value="Beta-lactam-related"/>
</dbReference>
<dbReference type="Pfam" id="PF00144">
    <property type="entry name" value="Beta-lactamase"/>
    <property type="match status" value="1"/>
</dbReference>
<protein>
    <submittedName>
        <fullName evidence="4">Beta-lactamase family protein</fullName>
    </submittedName>
</protein>
<dbReference type="PANTHER" id="PTHR46825:SF11">
    <property type="entry name" value="PENICILLIN-BINDING PROTEIN 4"/>
    <property type="match status" value="1"/>
</dbReference>
<dbReference type="SUPFAM" id="SSF56601">
    <property type="entry name" value="beta-lactamase/transpeptidase-like"/>
    <property type="match status" value="1"/>
</dbReference>
<feature type="domain" description="Beta-lactamase-related" evidence="3">
    <location>
        <begin position="17"/>
        <end position="317"/>
    </location>
</feature>
<dbReference type="PANTHER" id="PTHR46825">
    <property type="entry name" value="D-ALANYL-D-ALANINE-CARBOXYPEPTIDASE/ENDOPEPTIDASE AMPH"/>
    <property type="match status" value="1"/>
</dbReference>
<evidence type="ECO:0000256" key="1">
    <source>
        <dbReference type="ARBA" id="ARBA00004370"/>
    </source>
</evidence>
<organism evidence="4 5">
    <name type="scientific">Yinghuangia soli</name>
    <dbReference type="NCBI Taxonomy" id="2908204"/>
    <lineage>
        <taxon>Bacteria</taxon>
        <taxon>Bacillati</taxon>
        <taxon>Actinomycetota</taxon>
        <taxon>Actinomycetes</taxon>
        <taxon>Kitasatosporales</taxon>
        <taxon>Streptomycetaceae</taxon>
        <taxon>Yinghuangia</taxon>
    </lineage>
</organism>
<evidence type="ECO:0000259" key="3">
    <source>
        <dbReference type="Pfam" id="PF00144"/>
    </source>
</evidence>
<evidence type="ECO:0000313" key="4">
    <source>
        <dbReference type="EMBL" id="MCF2529690.1"/>
    </source>
</evidence>
<dbReference type="InterPro" id="IPR012338">
    <property type="entry name" value="Beta-lactam/transpept-like"/>
</dbReference>
<dbReference type="GO" id="GO:0016020">
    <property type="term" value="C:membrane"/>
    <property type="evidence" value="ECO:0007669"/>
    <property type="project" value="UniProtKB-SubCell"/>
</dbReference>
<keyword evidence="2" id="KW-0472">Membrane</keyword>
<dbReference type="RefSeq" id="WP_235054089.1">
    <property type="nucleotide sequence ID" value="NZ_JAKFHA010000012.1"/>
</dbReference>
<dbReference type="Gene3D" id="3.40.710.10">
    <property type="entry name" value="DD-peptidase/beta-lactamase superfamily"/>
    <property type="match status" value="1"/>
</dbReference>
<comment type="caution">
    <text evidence="4">The sequence shown here is derived from an EMBL/GenBank/DDBJ whole genome shotgun (WGS) entry which is preliminary data.</text>
</comment>
<sequence length="342" mass="36210">MQAQAVSEFLAEKWPQGAGGTAAVARDGQLVACQGMGKADQAAGRAADCDTVYDIGSITKSFTAAAVLKLEMSGALKVTDPIAVHLGAVPADKRGITIHHLLTHTSGLPEGLGDDYDPVSRDALVAEALAVPLEAAPGREFAYSNVGYSVLAAIVERVSGVPYDEYLARNLFRPAGMVRTGYALPDPGRGDVAVEYDAQGKPQGRPFDHPWAPDGRPHWYLRGNGGLLSTARDMYLWCRALEGESVLDAAAKAKMFTPHVPEGDGSTGSYGYGWTILPTGDGPVATHDGGNDWSFARVLIRPGTRTMVFWATNAVVRKGAWNFEDRDQELSLGLLAAASPGT</sequence>
<gene>
    <name evidence="4" type="ORF">LZ495_21045</name>
</gene>
<proteinExistence type="predicted"/>
<reference evidence="4" key="1">
    <citation type="submission" date="2022-01" db="EMBL/GenBank/DDBJ databases">
        <title>Genome-Based Taxonomic Classification of the Phylum Actinobacteria.</title>
        <authorList>
            <person name="Gao Y."/>
        </authorList>
    </citation>
    <scope>NUCLEOTIDE SEQUENCE</scope>
    <source>
        <strain evidence="4">KLBMP 8922</strain>
    </source>
</reference>
<keyword evidence="5" id="KW-1185">Reference proteome</keyword>
<dbReference type="AlphaFoldDB" id="A0AA41Q191"/>
<evidence type="ECO:0000313" key="5">
    <source>
        <dbReference type="Proteomes" id="UP001165378"/>
    </source>
</evidence>
<dbReference type="Proteomes" id="UP001165378">
    <property type="component" value="Unassembled WGS sequence"/>
</dbReference>